<feature type="transmembrane region" description="Helical" evidence="6">
    <location>
        <begin position="52"/>
        <end position="85"/>
    </location>
</feature>
<dbReference type="Pfam" id="PF01810">
    <property type="entry name" value="LysE"/>
    <property type="match status" value="1"/>
</dbReference>
<evidence type="ECO:0000256" key="1">
    <source>
        <dbReference type="ARBA" id="ARBA00004651"/>
    </source>
</evidence>
<dbReference type="PANTHER" id="PTHR30086:SF20">
    <property type="entry name" value="ARGININE EXPORTER PROTEIN ARGO-RELATED"/>
    <property type="match status" value="1"/>
</dbReference>
<keyword evidence="5 6" id="KW-0472">Membrane</keyword>
<dbReference type="GO" id="GO:0005886">
    <property type="term" value="C:plasma membrane"/>
    <property type="evidence" value="ECO:0007669"/>
    <property type="project" value="UniProtKB-SubCell"/>
</dbReference>
<feature type="transmembrane region" description="Helical" evidence="6">
    <location>
        <begin position="118"/>
        <end position="139"/>
    </location>
</feature>
<dbReference type="PIRSF" id="PIRSF006324">
    <property type="entry name" value="LeuE"/>
    <property type="match status" value="1"/>
</dbReference>
<name>A0A7S9LUC8_9RHOB</name>
<dbReference type="AlphaFoldDB" id="A0A7S9LUC8"/>
<dbReference type="KEGG" id="poz:I0K15_06230"/>
<evidence type="ECO:0000256" key="5">
    <source>
        <dbReference type="ARBA" id="ARBA00023136"/>
    </source>
</evidence>
<keyword evidence="4 6" id="KW-1133">Transmembrane helix</keyword>
<dbReference type="GO" id="GO:0015171">
    <property type="term" value="F:amino acid transmembrane transporter activity"/>
    <property type="evidence" value="ECO:0007669"/>
    <property type="project" value="TreeGrafter"/>
</dbReference>
<proteinExistence type="predicted"/>
<accession>A0A7S9LUC8</accession>
<evidence type="ECO:0000313" key="7">
    <source>
        <dbReference type="EMBL" id="QPH55333.1"/>
    </source>
</evidence>
<dbReference type="EMBL" id="CP064942">
    <property type="protein sequence ID" value="QPH55333.1"/>
    <property type="molecule type" value="Genomic_DNA"/>
</dbReference>
<keyword evidence="3 6" id="KW-0812">Transmembrane</keyword>
<keyword evidence="8" id="KW-1185">Reference proteome</keyword>
<evidence type="ECO:0000256" key="6">
    <source>
        <dbReference type="SAM" id="Phobius"/>
    </source>
</evidence>
<dbReference type="PANTHER" id="PTHR30086">
    <property type="entry name" value="ARGININE EXPORTER PROTEIN ARGO"/>
    <property type="match status" value="1"/>
</dbReference>
<feature type="transmembrane region" description="Helical" evidence="6">
    <location>
        <begin position="151"/>
        <end position="177"/>
    </location>
</feature>
<protein>
    <submittedName>
        <fullName evidence="7">LysE family translocator</fullName>
    </submittedName>
</protein>
<keyword evidence="2" id="KW-1003">Cell membrane</keyword>
<evidence type="ECO:0000256" key="3">
    <source>
        <dbReference type="ARBA" id="ARBA00022692"/>
    </source>
</evidence>
<reference evidence="7 8" key="1">
    <citation type="submission" date="2020-11" db="EMBL/GenBank/DDBJ databases">
        <title>Description of Pontivivens ytuae sp. nov. isolated from deep sea sediment of Mariana Trench.</title>
        <authorList>
            <person name="Wang Z."/>
            <person name="Sun Q.-L."/>
            <person name="Xu X.-D."/>
            <person name="Tang Y.-Z."/>
            <person name="Zhang J."/>
        </authorList>
    </citation>
    <scope>NUCLEOTIDE SEQUENCE [LARGE SCALE GENOMIC DNA]</scope>
    <source>
        <strain evidence="7 8">MT2928</strain>
    </source>
</reference>
<organism evidence="7 8">
    <name type="scientific">Pontivivens ytuae</name>
    <dbReference type="NCBI Taxonomy" id="2789856"/>
    <lineage>
        <taxon>Bacteria</taxon>
        <taxon>Pseudomonadati</taxon>
        <taxon>Pseudomonadota</taxon>
        <taxon>Alphaproteobacteria</taxon>
        <taxon>Rhodobacterales</taxon>
        <taxon>Paracoccaceae</taxon>
        <taxon>Pontivivens</taxon>
    </lineage>
</organism>
<evidence type="ECO:0000313" key="8">
    <source>
        <dbReference type="Proteomes" id="UP000594800"/>
    </source>
</evidence>
<gene>
    <name evidence="7" type="ORF">I0K15_06230</name>
</gene>
<comment type="subcellular location">
    <subcellularLocation>
        <location evidence="1">Cell membrane</location>
        <topology evidence="1">Multi-pass membrane protein</topology>
    </subcellularLocation>
</comment>
<dbReference type="Proteomes" id="UP000594800">
    <property type="component" value="Chromosome"/>
</dbReference>
<evidence type="ECO:0000256" key="2">
    <source>
        <dbReference type="ARBA" id="ARBA00022475"/>
    </source>
</evidence>
<dbReference type="InterPro" id="IPR001123">
    <property type="entry name" value="LeuE-type"/>
</dbReference>
<sequence>MPSADLLLAFLAAAAVFAYMPGPAMLYAAAQTVARGRRAGLMACLGIHMGGYVHVIAAAFGLAALFAAVPVLFTALKIAGAIYLVWLGLTMIRRRGEVVELDGILPARSARRAFFDSIVVEVLNPKAALFYLAFLPQFVDPAAAFPLWVQFLILGTVVNAMFASADLVAVWLSARVVQRLRRSDRVQRWMRLIGGTLLVGLGARLALERSGA</sequence>
<evidence type="ECO:0000256" key="4">
    <source>
        <dbReference type="ARBA" id="ARBA00022989"/>
    </source>
</evidence>
<dbReference type="RefSeq" id="WP_196104532.1">
    <property type="nucleotide sequence ID" value="NZ_CP064942.1"/>
</dbReference>